<organism evidence="2 3">
    <name type="scientific">Morus notabilis</name>
    <dbReference type="NCBI Taxonomy" id="981085"/>
    <lineage>
        <taxon>Eukaryota</taxon>
        <taxon>Viridiplantae</taxon>
        <taxon>Streptophyta</taxon>
        <taxon>Embryophyta</taxon>
        <taxon>Tracheophyta</taxon>
        <taxon>Spermatophyta</taxon>
        <taxon>Magnoliopsida</taxon>
        <taxon>eudicotyledons</taxon>
        <taxon>Gunneridae</taxon>
        <taxon>Pentapetalae</taxon>
        <taxon>rosids</taxon>
        <taxon>fabids</taxon>
        <taxon>Rosales</taxon>
        <taxon>Moraceae</taxon>
        <taxon>Moreae</taxon>
        <taxon>Morus</taxon>
    </lineage>
</organism>
<gene>
    <name evidence="2" type="ORF">L484_006188</name>
</gene>
<evidence type="ECO:0000313" key="2">
    <source>
        <dbReference type="EMBL" id="EXC10293.1"/>
    </source>
</evidence>
<evidence type="ECO:0000313" key="3">
    <source>
        <dbReference type="Proteomes" id="UP000030645"/>
    </source>
</evidence>
<dbReference type="Proteomes" id="UP000030645">
    <property type="component" value="Unassembled WGS sequence"/>
</dbReference>
<feature type="region of interest" description="Disordered" evidence="1">
    <location>
        <begin position="26"/>
        <end position="89"/>
    </location>
</feature>
<proteinExistence type="predicted"/>
<reference evidence="3" key="1">
    <citation type="submission" date="2013-01" db="EMBL/GenBank/DDBJ databases">
        <title>Draft Genome Sequence of a Mulberry Tree, Morus notabilis C.K. Schneid.</title>
        <authorList>
            <person name="He N."/>
            <person name="Zhao S."/>
        </authorList>
    </citation>
    <scope>NUCLEOTIDE SEQUENCE</scope>
</reference>
<evidence type="ECO:0000256" key="1">
    <source>
        <dbReference type="SAM" id="MobiDB-lite"/>
    </source>
</evidence>
<feature type="compositionally biased region" description="Basic residues" evidence="1">
    <location>
        <begin position="33"/>
        <end position="42"/>
    </location>
</feature>
<dbReference type="AlphaFoldDB" id="W9RTU9"/>
<dbReference type="EMBL" id="KE345636">
    <property type="protein sequence ID" value="EXC10293.1"/>
    <property type="molecule type" value="Genomic_DNA"/>
</dbReference>
<feature type="compositionally biased region" description="Low complexity" evidence="1">
    <location>
        <begin position="46"/>
        <end position="61"/>
    </location>
</feature>
<sequence length="89" mass="10161">MLLAVLKEKTEREALKIKFEAFKETQKTAQKISRNRQKRAPQRGHSAPQRAVPRARPSAASGLVLGFDPKRPRRFSKPSYCVPTDPEKF</sequence>
<accession>W9RTU9</accession>
<keyword evidence="3" id="KW-1185">Reference proteome</keyword>
<name>W9RTU9_9ROSA</name>
<protein>
    <submittedName>
        <fullName evidence="2">Uncharacterized protein</fullName>
    </submittedName>
</protein>